<evidence type="ECO:0000313" key="3">
    <source>
        <dbReference type="Proteomes" id="UP000295023"/>
    </source>
</evidence>
<accession>A0A4R4D6P3</accession>
<dbReference type="Gene3D" id="3.20.20.450">
    <property type="entry name" value="EAL domain"/>
    <property type="match status" value="1"/>
</dbReference>
<organism evidence="2 3">
    <name type="scientific">Roseicella aquatilis</name>
    <dbReference type="NCBI Taxonomy" id="2527868"/>
    <lineage>
        <taxon>Bacteria</taxon>
        <taxon>Pseudomonadati</taxon>
        <taxon>Pseudomonadota</taxon>
        <taxon>Alphaproteobacteria</taxon>
        <taxon>Acetobacterales</taxon>
        <taxon>Roseomonadaceae</taxon>
        <taxon>Roseicella</taxon>
    </lineage>
</organism>
<dbReference type="Proteomes" id="UP000295023">
    <property type="component" value="Unassembled WGS sequence"/>
</dbReference>
<dbReference type="SMART" id="SM00052">
    <property type="entry name" value="EAL"/>
    <property type="match status" value="1"/>
</dbReference>
<dbReference type="CDD" id="cd01948">
    <property type="entry name" value="EAL"/>
    <property type="match status" value="1"/>
</dbReference>
<comment type="caution">
    <text evidence="2">The sequence shown here is derived from an EMBL/GenBank/DDBJ whole genome shotgun (WGS) entry which is preliminary data.</text>
</comment>
<dbReference type="PANTHER" id="PTHR33121">
    <property type="entry name" value="CYCLIC DI-GMP PHOSPHODIESTERASE PDEF"/>
    <property type="match status" value="1"/>
</dbReference>
<reference evidence="2 3" key="1">
    <citation type="submission" date="2019-03" db="EMBL/GenBank/DDBJ databases">
        <title>Paracraurococcus aquatilis NE82 genome sequence.</title>
        <authorList>
            <person name="Zhao Y."/>
            <person name="Du Z."/>
        </authorList>
    </citation>
    <scope>NUCLEOTIDE SEQUENCE [LARGE SCALE GENOMIC DNA]</scope>
    <source>
        <strain evidence="2 3">NE82</strain>
    </source>
</reference>
<dbReference type="EMBL" id="SKBM01000027">
    <property type="protein sequence ID" value="TCZ55389.1"/>
    <property type="molecule type" value="Genomic_DNA"/>
</dbReference>
<name>A0A4R4D6P3_9PROT</name>
<dbReference type="PANTHER" id="PTHR33121:SF79">
    <property type="entry name" value="CYCLIC DI-GMP PHOSPHODIESTERASE PDED-RELATED"/>
    <property type="match status" value="1"/>
</dbReference>
<dbReference type="InterPro" id="IPR050706">
    <property type="entry name" value="Cyclic-di-GMP_PDE-like"/>
</dbReference>
<proteinExistence type="predicted"/>
<dbReference type="InterPro" id="IPR001633">
    <property type="entry name" value="EAL_dom"/>
</dbReference>
<dbReference type="RefSeq" id="WP_132294501.1">
    <property type="nucleotide sequence ID" value="NZ_SKBM01000027.1"/>
</dbReference>
<dbReference type="GO" id="GO:0071111">
    <property type="term" value="F:cyclic-guanylate-specific phosphodiesterase activity"/>
    <property type="evidence" value="ECO:0007669"/>
    <property type="project" value="InterPro"/>
</dbReference>
<dbReference type="InterPro" id="IPR035919">
    <property type="entry name" value="EAL_sf"/>
</dbReference>
<keyword evidence="3" id="KW-1185">Reference proteome</keyword>
<dbReference type="AlphaFoldDB" id="A0A4R4D6P3"/>
<dbReference type="OrthoDB" id="7245672at2"/>
<gene>
    <name evidence="2" type="ORF">EXY23_21475</name>
</gene>
<dbReference type="SUPFAM" id="SSF141868">
    <property type="entry name" value="EAL domain-like"/>
    <property type="match status" value="1"/>
</dbReference>
<evidence type="ECO:0000259" key="1">
    <source>
        <dbReference type="PROSITE" id="PS50883"/>
    </source>
</evidence>
<dbReference type="PROSITE" id="PS50883">
    <property type="entry name" value="EAL"/>
    <property type="match status" value="1"/>
</dbReference>
<feature type="domain" description="EAL" evidence="1">
    <location>
        <begin position="15"/>
        <end position="265"/>
    </location>
</feature>
<sequence length="270" mass="29637">MTSGLPPMLPAGCGAEISVEALREGLDQGEIGVHYQPIVSIARCRPVMVEALARWHRGGAVIAPDAFIPLAERAGLDCLLSARVVGRAMAEIAPLWARLRLGVSINLPLAQLLRPDLATKLRRDIARHGLDPRRVALELTETTPVRDSARLHRVLLRLRGLGFRVLLDDVLPGDPRAHLFDLPFAGLKLDRSLVRLLPGSASMRETVRRLVRRAERRGQVVIAEGVSDRRIWSALRGLGVHYAQGFAVGHPLPSAALPGWWACWRSGRQP</sequence>
<evidence type="ECO:0000313" key="2">
    <source>
        <dbReference type="EMBL" id="TCZ55389.1"/>
    </source>
</evidence>
<dbReference type="Pfam" id="PF00563">
    <property type="entry name" value="EAL"/>
    <property type="match status" value="1"/>
</dbReference>
<protein>
    <submittedName>
        <fullName evidence="2">EAL domain-containing protein</fullName>
    </submittedName>
</protein>